<feature type="region of interest" description="Disordered" evidence="3">
    <location>
        <begin position="176"/>
        <end position="215"/>
    </location>
</feature>
<dbReference type="Gene3D" id="2.40.40.10">
    <property type="entry name" value="RlpA-like domain"/>
    <property type="match status" value="1"/>
</dbReference>
<dbReference type="EMBL" id="UINC01094331">
    <property type="protein sequence ID" value="SVC49484.1"/>
    <property type="molecule type" value="Genomic_DNA"/>
</dbReference>
<name>A0A382MKI5_9ZZZZ</name>
<dbReference type="NCBIfam" id="TIGR00413">
    <property type="entry name" value="rlpA"/>
    <property type="match status" value="1"/>
</dbReference>
<sequence>MGCKGIIRLVFLGLAGVSLMACAESQLAVHVVKKVSQVVAKKPAPKVGIYKVGKPYQVKSVWYYPSEDAQYDRTGIASWYGKPFHGRPTANGETYNMNALTAAHKTLPMPVRVQVTNLENGRSLVLKVNDRGPFINGRIIDVSRRAAQLLGFFKQGTAKVRVTVIDQRSGQVVAKRVPTPEEQKRALPALPRGDITAQSLAPPSGVKQSTPPASTKAIVRVASAVPHGAA</sequence>
<protein>
    <recommendedName>
        <fullName evidence="4">RlpA-like protein double-psi beta-barrel domain-containing protein</fullName>
    </recommendedName>
</protein>
<dbReference type="GO" id="GO:0016829">
    <property type="term" value="F:lyase activity"/>
    <property type="evidence" value="ECO:0007669"/>
    <property type="project" value="UniProtKB-KW"/>
</dbReference>
<dbReference type="PROSITE" id="PS51257">
    <property type="entry name" value="PROKAR_LIPOPROTEIN"/>
    <property type="match status" value="1"/>
</dbReference>
<evidence type="ECO:0000256" key="2">
    <source>
        <dbReference type="ARBA" id="ARBA00023316"/>
    </source>
</evidence>
<evidence type="ECO:0000256" key="1">
    <source>
        <dbReference type="ARBA" id="ARBA00023239"/>
    </source>
</evidence>
<accession>A0A382MKI5</accession>
<feature type="domain" description="RlpA-like protein double-psi beta-barrel" evidence="4">
    <location>
        <begin position="74"/>
        <end position="162"/>
    </location>
</feature>
<dbReference type="PANTHER" id="PTHR34183">
    <property type="entry name" value="ENDOLYTIC PEPTIDOGLYCAN TRANSGLYCOSYLASE RLPA"/>
    <property type="match status" value="1"/>
</dbReference>
<organism evidence="5">
    <name type="scientific">marine metagenome</name>
    <dbReference type="NCBI Taxonomy" id="408172"/>
    <lineage>
        <taxon>unclassified sequences</taxon>
        <taxon>metagenomes</taxon>
        <taxon>ecological metagenomes</taxon>
    </lineage>
</organism>
<dbReference type="InterPro" id="IPR012997">
    <property type="entry name" value="RplA"/>
</dbReference>
<evidence type="ECO:0000313" key="5">
    <source>
        <dbReference type="EMBL" id="SVC49484.1"/>
    </source>
</evidence>
<dbReference type="AlphaFoldDB" id="A0A382MKI5"/>
<dbReference type="SUPFAM" id="SSF50685">
    <property type="entry name" value="Barwin-like endoglucanases"/>
    <property type="match status" value="1"/>
</dbReference>
<proteinExistence type="inferred from homology"/>
<evidence type="ECO:0000259" key="4">
    <source>
        <dbReference type="Pfam" id="PF03330"/>
    </source>
</evidence>
<dbReference type="HAMAP" id="MF_02071">
    <property type="entry name" value="RlpA"/>
    <property type="match status" value="1"/>
</dbReference>
<gene>
    <name evidence="5" type="ORF">METZ01_LOCUS302338</name>
</gene>
<reference evidence="5" key="1">
    <citation type="submission" date="2018-05" db="EMBL/GenBank/DDBJ databases">
        <authorList>
            <person name="Lanie J.A."/>
            <person name="Ng W.-L."/>
            <person name="Kazmierczak K.M."/>
            <person name="Andrzejewski T.M."/>
            <person name="Davidsen T.M."/>
            <person name="Wayne K.J."/>
            <person name="Tettelin H."/>
            <person name="Glass J.I."/>
            <person name="Rusch D."/>
            <person name="Podicherti R."/>
            <person name="Tsui H.-C.T."/>
            <person name="Winkler M.E."/>
        </authorList>
    </citation>
    <scope>NUCLEOTIDE SEQUENCE</scope>
</reference>
<dbReference type="CDD" id="cd22268">
    <property type="entry name" value="DPBB_RlpA-like"/>
    <property type="match status" value="1"/>
</dbReference>
<dbReference type="Pfam" id="PF03330">
    <property type="entry name" value="DPBB_1"/>
    <property type="match status" value="1"/>
</dbReference>
<dbReference type="InterPro" id="IPR009009">
    <property type="entry name" value="RlpA-like_DPBB"/>
</dbReference>
<feature type="non-terminal residue" evidence="5">
    <location>
        <position position="230"/>
    </location>
</feature>
<keyword evidence="2" id="KW-0961">Cell wall biogenesis/degradation</keyword>
<dbReference type="PANTHER" id="PTHR34183:SF1">
    <property type="entry name" value="ENDOLYTIC PEPTIDOGLYCAN TRANSGLYCOSYLASE RLPA"/>
    <property type="match status" value="1"/>
</dbReference>
<keyword evidence="1" id="KW-0456">Lyase</keyword>
<dbReference type="GO" id="GO:0071555">
    <property type="term" value="P:cell wall organization"/>
    <property type="evidence" value="ECO:0007669"/>
    <property type="project" value="UniProtKB-KW"/>
</dbReference>
<evidence type="ECO:0000256" key="3">
    <source>
        <dbReference type="SAM" id="MobiDB-lite"/>
    </source>
</evidence>
<dbReference type="InterPro" id="IPR036908">
    <property type="entry name" value="RlpA-like_sf"/>
</dbReference>
<feature type="compositionally biased region" description="Polar residues" evidence="3">
    <location>
        <begin position="196"/>
        <end position="213"/>
    </location>
</feature>
<dbReference type="InterPro" id="IPR034718">
    <property type="entry name" value="RlpA"/>
</dbReference>